<dbReference type="PANTHER" id="PTHR30118">
    <property type="entry name" value="HTH-TYPE TRANSCRIPTIONAL REGULATOR LEUO-RELATED"/>
    <property type="match status" value="1"/>
</dbReference>
<evidence type="ECO:0000313" key="8">
    <source>
        <dbReference type="Proteomes" id="UP000035929"/>
    </source>
</evidence>
<dbReference type="SUPFAM" id="SSF53850">
    <property type="entry name" value="Periplasmic binding protein-like II"/>
    <property type="match status" value="1"/>
</dbReference>
<dbReference type="SUPFAM" id="SSF46785">
    <property type="entry name" value="Winged helix' DNA-binding domain"/>
    <property type="match status" value="1"/>
</dbReference>
<dbReference type="InterPro" id="IPR005119">
    <property type="entry name" value="LysR_subst-bd"/>
</dbReference>
<organism evidence="7 8">
    <name type="scientific">Methylobacterium aquaticum</name>
    <dbReference type="NCBI Taxonomy" id="270351"/>
    <lineage>
        <taxon>Bacteria</taxon>
        <taxon>Pseudomonadati</taxon>
        <taxon>Pseudomonadota</taxon>
        <taxon>Alphaproteobacteria</taxon>
        <taxon>Hyphomicrobiales</taxon>
        <taxon>Methylobacteriaceae</taxon>
        <taxon>Methylobacterium</taxon>
    </lineage>
</organism>
<protein>
    <submittedName>
        <fullName evidence="7">LysR family transcriptional regulator</fullName>
    </submittedName>
</protein>
<sequence length="307" mass="33776">MPLPDLNLLRVFLAIWDTRNLTAAGQQLGLTQPAVSHALRRLRESFNDPLFVRVPSGVLPTETATRLHGPLSEALRIIHHAVQDGEVFDPGHAQRVFRIAMSDVSEFCFLPALMGWLAEAAPTVDLKVVPLDPAKVAHTMRAGEVDVTIGFLAALEDDDEIESRHLFTDSFTCLVRSQHPILNGMGTAPDLGSLRYVYANTTAAGHQLVERWLTETGVKRQTALRLGHFMVAPSVVRDTDLAVIFPTSMAHQINADGAFALLPLPPGHPVVDIRVHTHTRFRSDPGIRWLRDSLIALFADARHLASV</sequence>
<evidence type="ECO:0000256" key="3">
    <source>
        <dbReference type="ARBA" id="ARBA00023015"/>
    </source>
</evidence>
<evidence type="ECO:0000313" key="7">
    <source>
        <dbReference type="EMBL" id="KMO29537.1"/>
    </source>
</evidence>
<dbReference type="PATRIC" id="fig|270351.6.peg.2901"/>
<dbReference type="RefSeq" id="WP_048466389.1">
    <property type="nucleotide sequence ID" value="NZ_JBNTQU010000032.1"/>
</dbReference>
<keyword evidence="3" id="KW-0805">Transcription regulation</keyword>
<dbReference type="CDD" id="cd08459">
    <property type="entry name" value="PBP2_DntR_NahR_LinR_like"/>
    <property type="match status" value="1"/>
</dbReference>
<dbReference type="EMBL" id="LABX01000202">
    <property type="protein sequence ID" value="KMO29537.1"/>
    <property type="molecule type" value="Genomic_DNA"/>
</dbReference>
<dbReference type="PRINTS" id="PR00039">
    <property type="entry name" value="HTHLYSR"/>
</dbReference>
<accession>A0A0J6S7D4</accession>
<dbReference type="Pfam" id="PF03466">
    <property type="entry name" value="LysR_substrate"/>
    <property type="match status" value="1"/>
</dbReference>
<dbReference type="GO" id="GO:0003700">
    <property type="term" value="F:DNA-binding transcription factor activity"/>
    <property type="evidence" value="ECO:0007669"/>
    <property type="project" value="InterPro"/>
</dbReference>
<dbReference type="InterPro" id="IPR000847">
    <property type="entry name" value="LysR_HTH_N"/>
</dbReference>
<evidence type="ECO:0000256" key="1">
    <source>
        <dbReference type="ARBA" id="ARBA00009437"/>
    </source>
</evidence>
<evidence type="ECO:0000256" key="5">
    <source>
        <dbReference type="ARBA" id="ARBA00023163"/>
    </source>
</evidence>
<gene>
    <name evidence="7" type="ORF">VP06_24450</name>
</gene>
<dbReference type="InterPro" id="IPR036388">
    <property type="entry name" value="WH-like_DNA-bd_sf"/>
</dbReference>
<dbReference type="InterPro" id="IPR050389">
    <property type="entry name" value="LysR-type_TF"/>
</dbReference>
<keyword evidence="4" id="KW-0238">DNA-binding</keyword>
<keyword evidence="5" id="KW-0804">Transcription</keyword>
<dbReference type="InterPro" id="IPR036390">
    <property type="entry name" value="WH_DNA-bd_sf"/>
</dbReference>
<evidence type="ECO:0000256" key="2">
    <source>
        <dbReference type="ARBA" id="ARBA00022458"/>
    </source>
</evidence>
<comment type="caution">
    <text evidence="7">The sequence shown here is derived from an EMBL/GenBank/DDBJ whole genome shotgun (WGS) entry which is preliminary data.</text>
</comment>
<comment type="similarity">
    <text evidence="1">Belongs to the LysR transcriptional regulatory family.</text>
</comment>
<dbReference type="Gene3D" id="3.40.190.10">
    <property type="entry name" value="Periplasmic binding protein-like II"/>
    <property type="match status" value="2"/>
</dbReference>
<dbReference type="OrthoDB" id="8339333at2"/>
<dbReference type="GO" id="GO:0003677">
    <property type="term" value="F:DNA binding"/>
    <property type="evidence" value="ECO:0007669"/>
    <property type="project" value="UniProtKB-KW"/>
</dbReference>
<dbReference type="Pfam" id="PF00126">
    <property type="entry name" value="HTH_1"/>
    <property type="match status" value="1"/>
</dbReference>
<evidence type="ECO:0000256" key="4">
    <source>
        <dbReference type="ARBA" id="ARBA00023125"/>
    </source>
</evidence>
<dbReference type="PANTHER" id="PTHR30118:SF15">
    <property type="entry name" value="TRANSCRIPTIONAL REGULATORY PROTEIN"/>
    <property type="match status" value="1"/>
</dbReference>
<dbReference type="AlphaFoldDB" id="A0A0J6S7D4"/>
<keyword evidence="2" id="KW-0536">Nodulation</keyword>
<dbReference type="Proteomes" id="UP000035929">
    <property type="component" value="Unassembled WGS sequence"/>
</dbReference>
<name>A0A0J6S7D4_9HYPH</name>
<dbReference type="PROSITE" id="PS50931">
    <property type="entry name" value="HTH_LYSR"/>
    <property type="match status" value="1"/>
</dbReference>
<evidence type="ECO:0000259" key="6">
    <source>
        <dbReference type="PROSITE" id="PS50931"/>
    </source>
</evidence>
<proteinExistence type="inferred from homology"/>
<dbReference type="Gene3D" id="1.10.10.10">
    <property type="entry name" value="Winged helix-like DNA-binding domain superfamily/Winged helix DNA-binding domain"/>
    <property type="match status" value="1"/>
</dbReference>
<reference evidence="7 8" key="1">
    <citation type="submission" date="2015-03" db="EMBL/GenBank/DDBJ databases">
        <title>Genome sequencing of Methylobacterium aquaticum DSM16371 type strain.</title>
        <authorList>
            <person name="Chaudhry V."/>
            <person name="Patil P.B."/>
        </authorList>
    </citation>
    <scope>NUCLEOTIDE SEQUENCE [LARGE SCALE GENOMIC DNA]</scope>
    <source>
        <strain evidence="7 8">DSM 16371</strain>
    </source>
</reference>
<feature type="domain" description="HTH lysR-type" evidence="6">
    <location>
        <begin position="4"/>
        <end position="61"/>
    </location>
</feature>